<keyword evidence="6" id="KW-1185">Reference proteome</keyword>
<feature type="signal peptide" evidence="3">
    <location>
        <begin position="1"/>
        <end position="27"/>
    </location>
</feature>
<accession>A0A9P5CPD4</accession>
<dbReference type="Pfam" id="PF24854">
    <property type="entry name" value="DUF7728"/>
    <property type="match status" value="1"/>
</dbReference>
<keyword evidence="3" id="KW-0732">Signal</keyword>
<dbReference type="OrthoDB" id="5409353at2759"/>
<feature type="chain" id="PRO_5040131078" description="DUF7728 domain-containing protein" evidence="3">
    <location>
        <begin position="28"/>
        <end position="400"/>
    </location>
</feature>
<dbReference type="Proteomes" id="UP000803844">
    <property type="component" value="Unassembled WGS sequence"/>
</dbReference>
<reference evidence="5" key="1">
    <citation type="journal article" date="2020" name="Phytopathology">
        <title>Genome sequence of the chestnut blight fungus Cryphonectria parasitica EP155: A fundamental resource for an archetypical invasive plant pathogen.</title>
        <authorList>
            <person name="Crouch J.A."/>
            <person name="Dawe A."/>
            <person name="Aerts A."/>
            <person name="Barry K."/>
            <person name="Churchill A.C.L."/>
            <person name="Grimwood J."/>
            <person name="Hillman B."/>
            <person name="Milgroom M.G."/>
            <person name="Pangilinan J."/>
            <person name="Smith M."/>
            <person name="Salamov A."/>
            <person name="Schmutz J."/>
            <person name="Yadav J."/>
            <person name="Grigoriev I.V."/>
            <person name="Nuss D."/>
        </authorList>
    </citation>
    <scope>NUCLEOTIDE SEQUENCE</scope>
    <source>
        <strain evidence="5">EP155</strain>
    </source>
</reference>
<gene>
    <name evidence="5" type="ORF">M406DRAFT_278747</name>
</gene>
<evidence type="ECO:0000256" key="3">
    <source>
        <dbReference type="SAM" id="SignalP"/>
    </source>
</evidence>
<feature type="transmembrane region" description="Helical" evidence="2">
    <location>
        <begin position="305"/>
        <end position="334"/>
    </location>
</feature>
<sequence>MLLRPLIAVAGLSAAASAFLLPPQVSSHEVDTMGSVPIEIVPAAHAKTVHLECAGCPPVLKHKNHNKHKGTQHKQHVSHLELDFKTESGKLMVNGFELYPHSDPFSNVLVAAQVAEKPKHHNKHNNKQHHSKDGDKGKELKSHHKFRPHEDRPKSVQQQLGFSLQIQPVIKTADELELFTVDLQIIEVGSVFVDGLPNIRVDLIKAPSHELMIAKIEKTASETTPTTIADGQKECTTILCKWRAIIAAQLEKMKTHGCTGLMGIKAGGHGGAHAHGGHHGHHVGHMGHNRQHGWALLFRKLTSHIILPILVGIVAGVSVSILGMLVGTILVGLWRKFVRGQSFFPTHHCRRFGRSSHHKTIHQEAALPEEKASLMAMSTEDLPPPPSYEDEPATEHVERV</sequence>
<proteinExistence type="predicted"/>
<feature type="region of interest" description="Disordered" evidence="1">
    <location>
        <begin position="376"/>
        <end position="400"/>
    </location>
</feature>
<dbReference type="InterPro" id="IPR056145">
    <property type="entry name" value="DUF7728"/>
</dbReference>
<feature type="domain" description="DUF7728" evidence="4">
    <location>
        <begin position="45"/>
        <end position="221"/>
    </location>
</feature>
<dbReference type="GeneID" id="63835488"/>
<feature type="compositionally biased region" description="Basic and acidic residues" evidence="1">
    <location>
        <begin position="131"/>
        <end position="140"/>
    </location>
</feature>
<evidence type="ECO:0000259" key="4">
    <source>
        <dbReference type="Pfam" id="PF24854"/>
    </source>
</evidence>
<name>A0A9P5CPD4_CRYP1</name>
<comment type="caution">
    <text evidence="5">The sequence shown here is derived from an EMBL/GenBank/DDBJ whole genome shotgun (WGS) entry which is preliminary data.</text>
</comment>
<keyword evidence="2" id="KW-1133">Transmembrane helix</keyword>
<dbReference type="PANTHER" id="PTHR40622:SF1">
    <property type="match status" value="1"/>
</dbReference>
<dbReference type="EMBL" id="MU032348">
    <property type="protein sequence ID" value="KAF3765051.1"/>
    <property type="molecule type" value="Genomic_DNA"/>
</dbReference>
<protein>
    <recommendedName>
        <fullName evidence="4">DUF7728 domain-containing protein</fullName>
    </recommendedName>
</protein>
<evidence type="ECO:0000313" key="6">
    <source>
        <dbReference type="Proteomes" id="UP000803844"/>
    </source>
</evidence>
<evidence type="ECO:0000256" key="1">
    <source>
        <dbReference type="SAM" id="MobiDB-lite"/>
    </source>
</evidence>
<organism evidence="5 6">
    <name type="scientific">Cryphonectria parasitica (strain ATCC 38755 / EP155)</name>
    <dbReference type="NCBI Taxonomy" id="660469"/>
    <lineage>
        <taxon>Eukaryota</taxon>
        <taxon>Fungi</taxon>
        <taxon>Dikarya</taxon>
        <taxon>Ascomycota</taxon>
        <taxon>Pezizomycotina</taxon>
        <taxon>Sordariomycetes</taxon>
        <taxon>Sordariomycetidae</taxon>
        <taxon>Diaporthales</taxon>
        <taxon>Cryphonectriaceae</taxon>
        <taxon>Cryphonectria-Endothia species complex</taxon>
        <taxon>Cryphonectria</taxon>
    </lineage>
</organism>
<dbReference type="AlphaFoldDB" id="A0A9P5CPD4"/>
<evidence type="ECO:0000256" key="2">
    <source>
        <dbReference type="SAM" id="Phobius"/>
    </source>
</evidence>
<dbReference type="PANTHER" id="PTHR40622">
    <property type="match status" value="1"/>
</dbReference>
<dbReference type="RefSeq" id="XP_040776012.1">
    <property type="nucleotide sequence ID" value="XM_040918359.1"/>
</dbReference>
<feature type="compositionally biased region" description="Basic residues" evidence="1">
    <location>
        <begin position="118"/>
        <end position="130"/>
    </location>
</feature>
<evidence type="ECO:0000313" key="5">
    <source>
        <dbReference type="EMBL" id="KAF3765051.1"/>
    </source>
</evidence>
<feature type="region of interest" description="Disordered" evidence="1">
    <location>
        <begin position="118"/>
        <end position="158"/>
    </location>
</feature>
<keyword evidence="2" id="KW-0472">Membrane</keyword>
<keyword evidence="2" id="KW-0812">Transmembrane</keyword>